<dbReference type="Proteomes" id="UP000321638">
    <property type="component" value="Unassembled WGS sequence"/>
</dbReference>
<keyword evidence="1" id="KW-1133">Transmembrane helix</keyword>
<reference evidence="2 3" key="1">
    <citation type="submission" date="2019-06" db="EMBL/GenBank/DDBJ databases">
        <title>New taxonomy in bacterial strain CC-CFT640, isolated from vineyard.</title>
        <authorList>
            <person name="Lin S.-Y."/>
            <person name="Tsai C.-F."/>
            <person name="Young C.-C."/>
        </authorList>
    </citation>
    <scope>NUCLEOTIDE SEQUENCE [LARGE SCALE GENOMIC DNA]</scope>
    <source>
        <strain evidence="2 3">CC-CFT640</strain>
    </source>
</reference>
<dbReference type="RefSeq" id="WP_178133349.1">
    <property type="nucleotide sequence ID" value="NZ_VDUZ01000006.1"/>
</dbReference>
<dbReference type="AlphaFoldDB" id="A0A5C8PRW9"/>
<proteinExistence type="predicted"/>
<organism evidence="2 3">
    <name type="scientific">Vineibacter terrae</name>
    <dbReference type="NCBI Taxonomy" id="2586908"/>
    <lineage>
        <taxon>Bacteria</taxon>
        <taxon>Pseudomonadati</taxon>
        <taxon>Pseudomonadota</taxon>
        <taxon>Alphaproteobacteria</taxon>
        <taxon>Hyphomicrobiales</taxon>
        <taxon>Vineibacter</taxon>
    </lineage>
</organism>
<feature type="transmembrane region" description="Helical" evidence="1">
    <location>
        <begin position="34"/>
        <end position="59"/>
    </location>
</feature>
<gene>
    <name evidence="2" type="ORF">FHP25_06975</name>
</gene>
<evidence type="ECO:0000256" key="1">
    <source>
        <dbReference type="SAM" id="Phobius"/>
    </source>
</evidence>
<evidence type="ECO:0000313" key="3">
    <source>
        <dbReference type="Proteomes" id="UP000321638"/>
    </source>
</evidence>
<comment type="caution">
    <text evidence="2">The sequence shown here is derived from an EMBL/GenBank/DDBJ whole genome shotgun (WGS) entry which is preliminary data.</text>
</comment>
<keyword evidence="1" id="KW-0812">Transmembrane</keyword>
<protein>
    <submittedName>
        <fullName evidence="2">Uncharacterized protein</fullName>
    </submittedName>
</protein>
<keyword evidence="1" id="KW-0472">Membrane</keyword>
<dbReference type="EMBL" id="VDUZ01000006">
    <property type="protein sequence ID" value="TXL78733.1"/>
    <property type="molecule type" value="Genomic_DNA"/>
</dbReference>
<evidence type="ECO:0000313" key="2">
    <source>
        <dbReference type="EMBL" id="TXL78733.1"/>
    </source>
</evidence>
<accession>A0A5C8PRW9</accession>
<name>A0A5C8PRW9_9HYPH</name>
<sequence>MNPRDMYEARAHAAEPTGQMNDRSRRIAALGRTILDYATLIGLIAIGILLVGFVSNFLFGSSVTTAL</sequence>
<keyword evidence="3" id="KW-1185">Reference proteome</keyword>